<reference evidence="1 2" key="1">
    <citation type="journal article" date="2019" name="Commun. Biol.">
        <title>The bagworm genome reveals a unique fibroin gene that provides high tensile strength.</title>
        <authorList>
            <person name="Kono N."/>
            <person name="Nakamura H."/>
            <person name="Ohtoshi R."/>
            <person name="Tomita M."/>
            <person name="Numata K."/>
            <person name="Arakawa K."/>
        </authorList>
    </citation>
    <scope>NUCLEOTIDE SEQUENCE [LARGE SCALE GENOMIC DNA]</scope>
</reference>
<proteinExistence type="predicted"/>
<evidence type="ECO:0000313" key="1">
    <source>
        <dbReference type="EMBL" id="GBP15090.1"/>
    </source>
</evidence>
<organism evidence="1 2">
    <name type="scientific">Eumeta variegata</name>
    <name type="common">Bagworm moth</name>
    <name type="synonym">Eumeta japonica</name>
    <dbReference type="NCBI Taxonomy" id="151549"/>
    <lineage>
        <taxon>Eukaryota</taxon>
        <taxon>Metazoa</taxon>
        <taxon>Ecdysozoa</taxon>
        <taxon>Arthropoda</taxon>
        <taxon>Hexapoda</taxon>
        <taxon>Insecta</taxon>
        <taxon>Pterygota</taxon>
        <taxon>Neoptera</taxon>
        <taxon>Endopterygota</taxon>
        <taxon>Lepidoptera</taxon>
        <taxon>Glossata</taxon>
        <taxon>Ditrysia</taxon>
        <taxon>Tineoidea</taxon>
        <taxon>Psychidae</taxon>
        <taxon>Oiketicinae</taxon>
        <taxon>Eumeta</taxon>
    </lineage>
</organism>
<keyword evidence="2" id="KW-1185">Reference proteome</keyword>
<name>A0A4C1TMZ7_EUMVA</name>
<sequence length="155" mass="17044">MPGRPLATARPRRSMRSYSKCRSSLLNIWTAENLCSTLEGDKGDTPFEVYSSRIGFIEDATIRDGSGTACLCRCVLYNTRNARIISEIARMSACAGVTRALARAGDNERAAKYKRCPPATGLHAHLSAVANYFLKTKTLNLVLNVRRTFASVHDS</sequence>
<dbReference type="Proteomes" id="UP000299102">
    <property type="component" value="Unassembled WGS sequence"/>
</dbReference>
<accession>A0A4C1TMZ7</accession>
<comment type="caution">
    <text evidence="1">The sequence shown here is derived from an EMBL/GenBank/DDBJ whole genome shotgun (WGS) entry which is preliminary data.</text>
</comment>
<gene>
    <name evidence="1" type="ORF">EVAR_11397_1</name>
</gene>
<dbReference type="EMBL" id="BGZK01000069">
    <property type="protein sequence ID" value="GBP15090.1"/>
    <property type="molecule type" value="Genomic_DNA"/>
</dbReference>
<evidence type="ECO:0000313" key="2">
    <source>
        <dbReference type="Proteomes" id="UP000299102"/>
    </source>
</evidence>
<protein>
    <submittedName>
        <fullName evidence="1">Uncharacterized protein</fullName>
    </submittedName>
</protein>
<dbReference type="AlphaFoldDB" id="A0A4C1TMZ7"/>